<dbReference type="AlphaFoldDB" id="D5EAU0"/>
<dbReference type="HOGENOM" id="CLU_033691_0_0_2"/>
<dbReference type="InterPro" id="IPR027291">
    <property type="entry name" value="Glyco_hydro_38_N_sf"/>
</dbReference>
<keyword evidence="5" id="KW-0378">Hydrolase</keyword>
<accession>D5EAU0</accession>
<keyword evidence="2 3" id="KW-0119">Carbohydrate metabolism</keyword>
<comment type="similarity">
    <text evidence="1 3">Belongs to the glycosyl hydrolase 57 family.</text>
</comment>
<dbReference type="CAZy" id="GH57">
    <property type="family name" value="Glycoside Hydrolase Family 57"/>
</dbReference>
<evidence type="ECO:0000313" key="5">
    <source>
        <dbReference type="EMBL" id="ADE36291.1"/>
    </source>
</evidence>
<reference evidence="5 6" key="1">
    <citation type="submission" date="2010-03" db="EMBL/GenBank/DDBJ databases">
        <title>The complete genome of Methanohalophilus mahii DSM 5219.</title>
        <authorList>
            <consortium name="US DOE Joint Genome Institute (JGI-PGF)"/>
            <person name="Lucas S."/>
            <person name="Copeland A."/>
            <person name="Lapidus A."/>
            <person name="Glavina del Rio T."/>
            <person name="Dalin E."/>
            <person name="Tice H."/>
            <person name="Bruce D."/>
            <person name="Goodwin L."/>
            <person name="Pitluck S."/>
            <person name="Kyrpides N."/>
            <person name="Mavromatis K."/>
            <person name="Ivanova N."/>
            <person name="Lykidis A."/>
            <person name="Saunders E."/>
            <person name="Brettin T."/>
            <person name="Detter J.C."/>
            <person name="Han C."/>
            <person name="Land M."/>
            <person name="Hauser L."/>
            <person name="Markowitz V."/>
            <person name="Cheng J.-F."/>
            <person name="Hugenholtz P."/>
            <person name="Woyke T."/>
            <person name="Wu D."/>
            <person name="Spring S."/>
            <person name="Schneider S."/>
            <person name="Schroeder M."/>
            <person name="Klenk H.-P."/>
            <person name="Eisen J.A."/>
        </authorList>
    </citation>
    <scope>NUCLEOTIDE SEQUENCE [LARGE SCALE GENOMIC DNA]</scope>
    <source>
        <strain evidence="6">ATCC 35705 / DSM 5219 / SLP</strain>
    </source>
</reference>
<dbReference type="InterPro" id="IPR011330">
    <property type="entry name" value="Glyco_hydro/deAcase_b/a-brl"/>
</dbReference>
<dbReference type="RefSeq" id="WP_013037234.1">
    <property type="nucleotide sequence ID" value="NC_014002.1"/>
</dbReference>
<dbReference type="PANTHER" id="PTHR36306">
    <property type="entry name" value="ALPHA-AMYLASE-RELATED-RELATED"/>
    <property type="match status" value="1"/>
</dbReference>
<dbReference type="InterPro" id="IPR004300">
    <property type="entry name" value="Glyco_hydro_57_N"/>
</dbReference>
<evidence type="ECO:0000256" key="2">
    <source>
        <dbReference type="ARBA" id="ARBA00023277"/>
    </source>
</evidence>
<organism evidence="5 6">
    <name type="scientific">Methanohalophilus mahii (strain ATCC 35705 / DSM 5219 / SLP)</name>
    <dbReference type="NCBI Taxonomy" id="547558"/>
    <lineage>
        <taxon>Archaea</taxon>
        <taxon>Methanobacteriati</taxon>
        <taxon>Methanobacteriota</taxon>
        <taxon>Stenosarchaea group</taxon>
        <taxon>Methanomicrobia</taxon>
        <taxon>Methanosarcinales</taxon>
        <taxon>Methanosarcinaceae</taxon>
        <taxon>Methanohalophilus</taxon>
    </lineage>
</organism>
<evidence type="ECO:0000313" key="6">
    <source>
        <dbReference type="Proteomes" id="UP000001059"/>
    </source>
</evidence>
<dbReference type="InterPro" id="IPR052046">
    <property type="entry name" value="GH57_Enzymes"/>
</dbReference>
<dbReference type="Proteomes" id="UP000001059">
    <property type="component" value="Chromosome"/>
</dbReference>
<dbReference type="OrthoDB" id="64936at2157"/>
<protein>
    <submittedName>
        <fullName evidence="5">Glycoside hydrolase family 57</fullName>
    </submittedName>
</protein>
<keyword evidence="6" id="KW-1185">Reference proteome</keyword>
<sequence length="376" mass="43439">MKAVCICCEVHIPYDVKWYWPDESYSTVEFERFFDQHRIYSRFEKVVPDILSMNEALLESIDRGASYTFNVSGIFLDQCRWHPAVIDSFRELKNRGAGFACSPYFHSVAALFPDSTEFREQVKMHRTKIEELFKYEPKTFINSELLIAKNIVPAIRDMGFSCYICEGSDNMIHEGGPLHVYRGDMPTLMRHINLSEDIDTRFSDRGWVCYPLIADKFASWIANMEGDVVTLYFSFDSLIRHHKKQSNISQFLAELPESLGKHGIDIISPQTAVNVFEHEHLETLKTNSTARYGLHNLVGNHIQHLYIHELTIISKMLKDIRDSPDYSNLNYIYRCLQQSEILLEMGNENTNLGAERAVNIFSIISDLKRAILEAGK</sequence>
<name>D5EAU0_METMS</name>
<dbReference type="SUPFAM" id="SSF88713">
    <property type="entry name" value="Glycoside hydrolase/deacetylase"/>
    <property type="match status" value="1"/>
</dbReference>
<dbReference type="STRING" id="547558.Mmah_0767"/>
<dbReference type="PANTHER" id="PTHR36306:SF1">
    <property type="entry name" value="ALPHA-AMYLASE-RELATED"/>
    <property type="match status" value="1"/>
</dbReference>
<gene>
    <name evidence="5" type="ordered locus">Mmah_0767</name>
</gene>
<dbReference type="Gene3D" id="3.20.110.10">
    <property type="entry name" value="Glycoside hydrolase 38, N terminal domain"/>
    <property type="match status" value="1"/>
</dbReference>
<dbReference type="GO" id="GO:0016787">
    <property type="term" value="F:hydrolase activity"/>
    <property type="evidence" value="ECO:0007669"/>
    <property type="project" value="UniProtKB-KW"/>
</dbReference>
<dbReference type="Pfam" id="PF03065">
    <property type="entry name" value="Glyco_hydro_57"/>
    <property type="match status" value="1"/>
</dbReference>
<dbReference type="KEGG" id="mmh:Mmah_0767"/>
<proteinExistence type="inferred from homology"/>
<feature type="domain" description="Glycoside hydrolase family 57 N-terminal" evidence="4">
    <location>
        <begin position="8"/>
        <end position="281"/>
    </location>
</feature>
<dbReference type="EMBL" id="CP001994">
    <property type="protein sequence ID" value="ADE36291.1"/>
    <property type="molecule type" value="Genomic_DNA"/>
</dbReference>
<evidence type="ECO:0000256" key="3">
    <source>
        <dbReference type="RuleBase" id="RU361196"/>
    </source>
</evidence>
<evidence type="ECO:0000259" key="4">
    <source>
        <dbReference type="Pfam" id="PF03065"/>
    </source>
</evidence>
<dbReference type="GeneID" id="8982928"/>
<evidence type="ECO:0000256" key="1">
    <source>
        <dbReference type="ARBA" id="ARBA00006821"/>
    </source>
</evidence>
<dbReference type="CDD" id="cd10795">
    <property type="entry name" value="GH57N_MJA1_like"/>
    <property type="match status" value="1"/>
</dbReference>
<dbReference type="GO" id="GO:0005975">
    <property type="term" value="P:carbohydrate metabolic process"/>
    <property type="evidence" value="ECO:0007669"/>
    <property type="project" value="InterPro"/>
</dbReference>